<dbReference type="Gene3D" id="3.90.1150.10">
    <property type="entry name" value="Aspartate Aminotransferase, domain 1"/>
    <property type="match status" value="1"/>
</dbReference>
<proteinExistence type="inferred from homology"/>
<dbReference type="GO" id="GO:0000271">
    <property type="term" value="P:polysaccharide biosynthetic process"/>
    <property type="evidence" value="ECO:0007669"/>
    <property type="project" value="TreeGrafter"/>
</dbReference>
<dbReference type="GO" id="GO:0030170">
    <property type="term" value="F:pyridoxal phosphate binding"/>
    <property type="evidence" value="ECO:0007669"/>
    <property type="project" value="TreeGrafter"/>
</dbReference>
<dbReference type="InterPro" id="IPR015422">
    <property type="entry name" value="PyrdxlP-dep_Trfase_small"/>
</dbReference>
<evidence type="ECO:0000256" key="1">
    <source>
        <dbReference type="ARBA" id="ARBA00037999"/>
    </source>
</evidence>
<dbReference type="Proteomes" id="UP000004836">
    <property type="component" value="Unassembled WGS sequence"/>
</dbReference>
<accession>J9DI09</accession>
<dbReference type="PANTHER" id="PTHR30244:SF34">
    <property type="entry name" value="DTDP-4-AMINO-4,6-DIDEOXYGALACTOSE TRANSAMINASE"/>
    <property type="match status" value="1"/>
</dbReference>
<comment type="caution">
    <text evidence="5">The sequence shown here is derived from an EMBL/GenBank/DDBJ whole genome shotgun (WGS) entry which is preliminary data.</text>
</comment>
<comment type="similarity">
    <text evidence="1 4">Belongs to the DegT/DnrJ/EryC1 family.</text>
</comment>
<dbReference type="EMBL" id="ALYF01000003">
    <property type="protein sequence ID" value="EJW21511.1"/>
    <property type="molecule type" value="Genomic_DNA"/>
</dbReference>
<evidence type="ECO:0000313" key="5">
    <source>
        <dbReference type="EMBL" id="EJW21511.1"/>
    </source>
</evidence>
<keyword evidence="3 4" id="KW-0663">Pyridoxal phosphate</keyword>
<dbReference type="Pfam" id="PF01041">
    <property type="entry name" value="DegT_DnrJ_EryC1"/>
    <property type="match status" value="1"/>
</dbReference>
<evidence type="ECO:0000256" key="2">
    <source>
        <dbReference type="PIRSR" id="PIRSR000390-1"/>
    </source>
</evidence>
<protein>
    <recommendedName>
        <fullName evidence="7">DegT/DnrJ/EryC1/StrS aminotransferase</fullName>
    </recommendedName>
</protein>
<dbReference type="PANTHER" id="PTHR30244">
    <property type="entry name" value="TRANSAMINASE"/>
    <property type="match status" value="1"/>
</dbReference>
<feature type="active site" description="Proton acceptor" evidence="2">
    <location>
        <position position="200"/>
    </location>
</feature>
<dbReference type="OrthoDB" id="9768668at2"/>
<dbReference type="InterPro" id="IPR015424">
    <property type="entry name" value="PyrdxlP-dep_Trfase"/>
</dbReference>
<dbReference type="PIRSF" id="PIRSF000390">
    <property type="entry name" value="PLP_StrS"/>
    <property type="match status" value="1"/>
</dbReference>
<gene>
    <name evidence="5" type="ORF">IMCC14465_13070</name>
</gene>
<dbReference type="Gene3D" id="3.40.640.10">
    <property type="entry name" value="Type I PLP-dependent aspartate aminotransferase-like (Major domain)"/>
    <property type="match status" value="1"/>
</dbReference>
<dbReference type="SUPFAM" id="SSF53383">
    <property type="entry name" value="PLP-dependent transferases"/>
    <property type="match status" value="1"/>
</dbReference>
<reference evidence="5 6" key="1">
    <citation type="journal article" date="2012" name="J. Bacteriol.">
        <title>Genome Sequence of Strain IMCC14465, Isolated from the East Sea, Belonging to the PS1 Clade of Alphaproteobacteria.</title>
        <authorList>
            <person name="Yang S.J."/>
            <person name="Kang I."/>
            <person name="Cho J.C."/>
        </authorList>
    </citation>
    <scope>NUCLEOTIDE SEQUENCE [LARGE SCALE GENOMIC DNA]</scope>
    <source>
        <strain evidence="5 6">IMCC14465</strain>
    </source>
</reference>
<dbReference type="AlphaFoldDB" id="J9DI09"/>
<name>J9DI09_9PROT</name>
<evidence type="ECO:0000313" key="6">
    <source>
        <dbReference type="Proteomes" id="UP000004836"/>
    </source>
</evidence>
<evidence type="ECO:0000256" key="4">
    <source>
        <dbReference type="RuleBase" id="RU004508"/>
    </source>
</evidence>
<organism evidence="5 6">
    <name type="scientific">alpha proteobacterium IMCC14465</name>
    <dbReference type="NCBI Taxonomy" id="1220535"/>
    <lineage>
        <taxon>Bacteria</taxon>
        <taxon>Pseudomonadati</taxon>
        <taxon>Pseudomonadota</taxon>
        <taxon>Alphaproteobacteria</taxon>
        <taxon>PS1 clade</taxon>
    </lineage>
</organism>
<feature type="modified residue" description="N6-(pyridoxal phosphate)lysine" evidence="3">
    <location>
        <position position="200"/>
    </location>
</feature>
<keyword evidence="6" id="KW-1185">Reference proteome</keyword>
<dbReference type="InterPro" id="IPR000653">
    <property type="entry name" value="DegT/StrS_aminotransferase"/>
</dbReference>
<sequence length="398" mass="43755">MKFYARQSINQTDRKAVDDVLQSDFLTQGPSVAAFETALSEFTTAAHASTVNSATSALIVAYKAVLSQRGYHQGFGDVCEKDGHRALVWVAANTFVSTASAARLCGAEVDFIDIDITNGNMCLEDLTAKLEASSQLPDIVVPVHFAGASVDMKHLAGLAERFGFDVVEDAAHGLGGLYDNKPIGSCAFSSAAAVSFHAIKTIATGEGGAVFTNDAHIFQLVESLKSHGVHRKPLNDYVTANNNSDWAPWYYENTALGFNFRMTEIQAALGTSQLSRIETFRLHKISLAQTYRDRFANSPVTCLLTDDALSAHHLMPVLLPADMTEKHKIDLFNYCRDGGFQFNVHYYPVNDQPVYFEKAGQCPQAMQFYNREISLPFHMDVQPEDAANFAKYLLSYFA</sequence>
<evidence type="ECO:0000256" key="3">
    <source>
        <dbReference type="PIRSR" id="PIRSR000390-2"/>
    </source>
</evidence>
<dbReference type="CDD" id="cd00616">
    <property type="entry name" value="AHBA_syn"/>
    <property type="match status" value="1"/>
</dbReference>
<dbReference type="STRING" id="1220535.IMCC14465_13070"/>
<evidence type="ECO:0008006" key="7">
    <source>
        <dbReference type="Google" id="ProtNLM"/>
    </source>
</evidence>
<dbReference type="eggNOG" id="COG0399">
    <property type="taxonomic scope" value="Bacteria"/>
</dbReference>
<dbReference type="InterPro" id="IPR015421">
    <property type="entry name" value="PyrdxlP-dep_Trfase_major"/>
</dbReference>
<dbReference type="GO" id="GO:0008483">
    <property type="term" value="F:transaminase activity"/>
    <property type="evidence" value="ECO:0007669"/>
    <property type="project" value="TreeGrafter"/>
</dbReference>